<accession>A0ABV3D916</accession>
<dbReference type="PANTHER" id="PTHR13847">
    <property type="entry name" value="SARCOSINE DEHYDROGENASE-RELATED"/>
    <property type="match status" value="1"/>
</dbReference>
<keyword evidence="1 3" id="KW-0560">Oxidoreductase</keyword>
<dbReference type="SUPFAM" id="SSF51905">
    <property type="entry name" value="FAD/NAD(P)-binding domain"/>
    <property type="match status" value="1"/>
</dbReference>
<organism evidence="3 4">
    <name type="scientific">Streptodolium elevatio</name>
    <dbReference type="NCBI Taxonomy" id="3157996"/>
    <lineage>
        <taxon>Bacteria</taxon>
        <taxon>Bacillati</taxon>
        <taxon>Actinomycetota</taxon>
        <taxon>Actinomycetes</taxon>
        <taxon>Kitasatosporales</taxon>
        <taxon>Streptomycetaceae</taxon>
        <taxon>Streptodolium</taxon>
    </lineage>
</organism>
<protein>
    <submittedName>
        <fullName evidence="3">FAD-binding oxidoreductase</fullName>
        <ecNumber evidence="3">1.-.-.-</ecNumber>
    </submittedName>
</protein>
<evidence type="ECO:0000259" key="2">
    <source>
        <dbReference type="Pfam" id="PF01266"/>
    </source>
</evidence>
<feature type="domain" description="FAD dependent oxidoreductase" evidence="2">
    <location>
        <begin position="23"/>
        <end position="371"/>
    </location>
</feature>
<dbReference type="Gene3D" id="3.50.50.60">
    <property type="entry name" value="FAD/NAD(P)-binding domain"/>
    <property type="match status" value="1"/>
</dbReference>
<dbReference type="Proteomes" id="UP001551482">
    <property type="component" value="Unassembled WGS sequence"/>
</dbReference>
<dbReference type="Pfam" id="PF01266">
    <property type="entry name" value="DAO"/>
    <property type="match status" value="1"/>
</dbReference>
<dbReference type="InterPro" id="IPR036188">
    <property type="entry name" value="FAD/NAD-bd_sf"/>
</dbReference>
<evidence type="ECO:0000313" key="3">
    <source>
        <dbReference type="EMBL" id="MEU8132240.1"/>
    </source>
</evidence>
<sequence>MTGLPGGPGPAAVRGLTGGCVVDVVVVGGGIEGAATAWALTRRGVRDVLVLERDTVGSGGTGKSSGVVRCHYGVPSLAAMAWQSLRLFEQAEEVWGQDVGFRQSGYLVGVGPENVRALEANVAAQRALGIDTRLVDHDTAAEMWPAAELKDFAGFAYEARGGHGDAYRTCHALARAAKRAGARIRQHARVVSLLTSGDRVTGVRLADGSAVAAATVVVAAGPWSGGLVAPVGVDLPVRAMREPVLLVAPGAPLAESPVLSDLVNLQYVRTEGPNLLVGNSDLAAPDWADPDRYANLATPAETERAALRFAARFPGLPDAAFATSYAGCYDATPDFNPVIGPAGPEGLFVAAGFSGHGFKIAPAVGTLVADLLCEGASSHPDIRGTDFRLERFAEGRPLASRHPYVGAGEMR</sequence>
<dbReference type="Gene3D" id="3.30.9.10">
    <property type="entry name" value="D-Amino Acid Oxidase, subunit A, domain 2"/>
    <property type="match status" value="1"/>
</dbReference>
<gene>
    <name evidence="3" type="ORF">AB0C36_01900</name>
</gene>
<dbReference type="EMBL" id="JBEZFP010000003">
    <property type="protein sequence ID" value="MEU8132240.1"/>
    <property type="molecule type" value="Genomic_DNA"/>
</dbReference>
<dbReference type="GO" id="GO:0016491">
    <property type="term" value="F:oxidoreductase activity"/>
    <property type="evidence" value="ECO:0007669"/>
    <property type="project" value="UniProtKB-KW"/>
</dbReference>
<dbReference type="PANTHER" id="PTHR13847:SF287">
    <property type="entry name" value="FAD-DEPENDENT OXIDOREDUCTASE DOMAIN-CONTAINING PROTEIN 1"/>
    <property type="match status" value="1"/>
</dbReference>
<dbReference type="InterPro" id="IPR006076">
    <property type="entry name" value="FAD-dep_OxRdtase"/>
</dbReference>
<comment type="caution">
    <text evidence="3">The sequence shown here is derived from an EMBL/GenBank/DDBJ whole genome shotgun (WGS) entry which is preliminary data.</text>
</comment>
<name>A0ABV3D916_9ACTN</name>
<dbReference type="EC" id="1.-.-.-" evidence="3"/>
<proteinExistence type="predicted"/>
<reference evidence="3 4" key="1">
    <citation type="submission" date="2024-06" db="EMBL/GenBank/DDBJ databases">
        <title>The Natural Products Discovery Center: Release of the First 8490 Sequenced Strains for Exploring Actinobacteria Biosynthetic Diversity.</title>
        <authorList>
            <person name="Kalkreuter E."/>
            <person name="Kautsar S.A."/>
            <person name="Yang D."/>
            <person name="Bader C.D."/>
            <person name="Teijaro C.N."/>
            <person name="Fluegel L."/>
            <person name="Davis C.M."/>
            <person name="Simpson J.R."/>
            <person name="Lauterbach L."/>
            <person name="Steele A.D."/>
            <person name="Gui C."/>
            <person name="Meng S."/>
            <person name="Li G."/>
            <person name="Viehrig K."/>
            <person name="Ye F."/>
            <person name="Su P."/>
            <person name="Kiefer A.F."/>
            <person name="Nichols A."/>
            <person name="Cepeda A.J."/>
            <person name="Yan W."/>
            <person name="Fan B."/>
            <person name="Jiang Y."/>
            <person name="Adhikari A."/>
            <person name="Zheng C.-J."/>
            <person name="Schuster L."/>
            <person name="Cowan T.M."/>
            <person name="Smanski M.J."/>
            <person name="Chevrette M.G."/>
            <person name="De Carvalho L.P.S."/>
            <person name="Shen B."/>
        </authorList>
    </citation>
    <scope>NUCLEOTIDE SEQUENCE [LARGE SCALE GENOMIC DNA]</scope>
    <source>
        <strain evidence="3 4">NPDC048946</strain>
    </source>
</reference>
<dbReference type="RefSeq" id="WP_358347746.1">
    <property type="nucleotide sequence ID" value="NZ_JBEZFP010000003.1"/>
</dbReference>
<keyword evidence="4" id="KW-1185">Reference proteome</keyword>
<evidence type="ECO:0000256" key="1">
    <source>
        <dbReference type="ARBA" id="ARBA00023002"/>
    </source>
</evidence>
<evidence type="ECO:0000313" key="4">
    <source>
        <dbReference type="Proteomes" id="UP001551482"/>
    </source>
</evidence>